<dbReference type="Proteomes" id="UP000527616">
    <property type="component" value="Unassembled WGS sequence"/>
</dbReference>
<proteinExistence type="predicted"/>
<feature type="compositionally biased region" description="Pro residues" evidence="1">
    <location>
        <begin position="152"/>
        <end position="180"/>
    </location>
</feature>
<keyword evidence="2" id="KW-0472">Membrane</keyword>
<feature type="compositionally biased region" description="Low complexity" evidence="1">
    <location>
        <begin position="138"/>
        <end position="151"/>
    </location>
</feature>
<accession>A0A7Z0D8M3</accession>
<keyword evidence="2" id="KW-1133">Transmembrane helix</keyword>
<feature type="region of interest" description="Disordered" evidence="1">
    <location>
        <begin position="40"/>
        <end position="209"/>
    </location>
</feature>
<name>A0A7Z0D8M3_9ACTN</name>
<feature type="region of interest" description="Disordered" evidence="1">
    <location>
        <begin position="274"/>
        <end position="369"/>
    </location>
</feature>
<feature type="compositionally biased region" description="Polar residues" evidence="1">
    <location>
        <begin position="343"/>
        <end position="369"/>
    </location>
</feature>
<feature type="transmembrane region" description="Helical" evidence="2">
    <location>
        <begin position="12"/>
        <end position="33"/>
    </location>
</feature>
<gene>
    <name evidence="3" type="ORF">GGQ54_001283</name>
</gene>
<reference evidence="3 4" key="1">
    <citation type="submission" date="2020-07" db="EMBL/GenBank/DDBJ databases">
        <title>Sequencing the genomes of 1000 actinobacteria strains.</title>
        <authorList>
            <person name="Klenk H.-P."/>
        </authorList>
    </citation>
    <scope>NUCLEOTIDE SEQUENCE [LARGE SCALE GENOMIC DNA]</scope>
    <source>
        <strain evidence="3 4">DSM 103164</strain>
    </source>
</reference>
<evidence type="ECO:0000313" key="4">
    <source>
        <dbReference type="Proteomes" id="UP000527616"/>
    </source>
</evidence>
<keyword evidence="4" id="KW-1185">Reference proteome</keyword>
<sequence>MAEETGERNRRRALVVLLAAAVGVVVVVTVAIINDRTSPVDQVAPRGADETILNPRPKDPDASPRPDPGSPTDPDREGTGNGGGLDPEARHDDDHVGRSPRGPDAPGEPNDGEASMPPGNNPQNRPDATPRPQPSEPAPSDSAPEGGASQEPPAPSPEPPSTPQPPEPSPQPPEPSPPTSSSPTPTDDPTAEPEPLPSFRAAVAPGGVDYGFVPERDGRYTFVYSYEIGDVDPRDMIARQTLVVVDRRLQPNAEGATQGADGRISARVLPDEFAADGVDSPELIPDRDERGAMRVGGVRVSDGVIYPLRLDQPSDTALVGPSSPTPTPQPAPTDDDEAFRGSPTPTASAYQAPSATSPGPATSTPEPTP</sequence>
<dbReference type="AlphaFoldDB" id="A0A7Z0D8M3"/>
<feature type="compositionally biased region" description="Basic and acidic residues" evidence="1">
    <location>
        <begin position="87"/>
        <end position="97"/>
    </location>
</feature>
<protein>
    <submittedName>
        <fullName evidence="3">Uncharacterized protein</fullName>
    </submittedName>
</protein>
<dbReference type="EMBL" id="JACBZS010000001">
    <property type="protein sequence ID" value="NYI70723.1"/>
    <property type="molecule type" value="Genomic_DNA"/>
</dbReference>
<keyword evidence="2" id="KW-0812">Transmembrane</keyword>
<dbReference type="RefSeq" id="WP_179444643.1">
    <property type="nucleotide sequence ID" value="NZ_JACBZS010000001.1"/>
</dbReference>
<evidence type="ECO:0000256" key="1">
    <source>
        <dbReference type="SAM" id="MobiDB-lite"/>
    </source>
</evidence>
<organism evidence="3 4">
    <name type="scientific">Naumannella cuiyingiana</name>
    <dbReference type="NCBI Taxonomy" id="1347891"/>
    <lineage>
        <taxon>Bacteria</taxon>
        <taxon>Bacillati</taxon>
        <taxon>Actinomycetota</taxon>
        <taxon>Actinomycetes</taxon>
        <taxon>Propionibacteriales</taxon>
        <taxon>Propionibacteriaceae</taxon>
        <taxon>Naumannella</taxon>
    </lineage>
</organism>
<comment type="caution">
    <text evidence="3">The sequence shown here is derived from an EMBL/GenBank/DDBJ whole genome shotgun (WGS) entry which is preliminary data.</text>
</comment>
<evidence type="ECO:0000256" key="2">
    <source>
        <dbReference type="SAM" id="Phobius"/>
    </source>
</evidence>
<evidence type="ECO:0000313" key="3">
    <source>
        <dbReference type="EMBL" id="NYI70723.1"/>
    </source>
</evidence>